<proteinExistence type="predicted"/>
<feature type="compositionally biased region" description="Acidic residues" evidence="1">
    <location>
        <begin position="104"/>
        <end position="114"/>
    </location>
</feature>
<name>A0AAD2PWF2_9STRA</name>
<feature type="compositionally biased region" description="Basic and acidic residues" evidence="1">
    <location>
        <begin position="253"/>
        <end position="269"/>
    </location>
</feature>
<feature type="compositionally biased region" description="Low complexity" evidence="1">
    <location>
        <begin position="401"/>
        <end position="442"/>
    </location>
</feature>
<feature type="region of interest" description="Disordered" evidence="1">
    <location>
        <begin position="477"/>
        <end position="496"/>
    </location>
</feature>
<evidence type="ECO:0000256" key="1">
    <source>
        <dbReference type="SAM" id="MobiDB-lite"/>
    </source>
</evidence>
<feature type="compositionally biased region" description="Basic and acidic residues" evidence="1">
    <location>
        <begin position="182"/>
        <end position="204"/>
    </location>
</feature>
<feature type="compositionally biased region" description="Low complexity" evidence="1">
    <location>
        <begin position="569"/>
        <end position="578"/>
    </location>
</feature>
<gene>
    <name evidence="2" type="ORF">CYCCA115_LOCUS18674</name>
</gene>
<feature type="region of interest" description="Disordered" evidence="1">
    <location>
        <begin position="85"/>
        <end position="442"/>
    </location>
</feature>
<feature type="compositionally biased region" description="Low complexity" evidence="1">
    <location>
        <begin position="172"/>
        <end position="181"/>
    </location>
</feature>
<feature type="compositionally biased region" description="Polar residues" evidence="1">
    <location>
        <begin position="300"/>
        <end position="316"/>
    </location>
</feature>
<feature type="compositionally biased region" description="Acidic residues" evidence="1">
    <location>
        <begin position="379"/>
        <end position="394"/>
    </location>
</feature>
<accession>A0AAD2PWF2</accession>
<feature type="compositionally biased region" description="Acidic residues" evidence="1">
    <location>
        <begin position="209"/>
        <end position="223"/>
    </location>
</feature>
<feature type="compositionally biased region" description="Basic and acidic residues" evidence="1">
    <location>
        <begin position="136"/>
        <end position="150"/>
    </location>
</feature>
<dbReference type="AlphaFoldDB" id="A0AAD2PWF2"/>
<sequence length="613" mass="67255">MESDSETFYSLPGSGRKVRVPIKVKKGKVVSPTGVQNFDFDEDCPDDERMALQPAPSYMSQEGEETVLLEGNDEMAELEARRIKREMEEDEATHFTEGLGEEIIMPEDSDDEEVNALADELGGLSDHGTKNVAGMSHDKTESSEEEKKEEDVSDFEPARTGIESDGEAPKNSSGAESAAKSEATDIPEKAEIADIPDKTDDKQFVSEVGFEEPESTVEEDERAADEAKSAIVATNAAVETADDEQVASDDVVEEAKAEKEEYDAEKADSEIVATNATEESEEQETDEAKSEESVIDPVVKTQSEGKSLACSTNTTEETQEFDDQHENAASEQETVSQSKLQEDPALLVGAPDNEEETDIEEAKKGVDPPARSRGTPQGDVDEDSSIPEGPDDELMFVPAVGSASDTDYATASDTDYNTATDYATTDYATTDYGTDTDGGTTDYATTDYATSFDYDTETTREVDDSASVNQSVTHSIANSIAADGKGPRTRKNEKERSKWSLFGCGIVEEVPSTKQEWWNFVLDSTEGALQTVGGNHWDDPWAAEDEFDDDFDSYLNHNRSNRPRRRARSASTTRVNSRQAAASRTRKYRRASSAPRTRTRKALPKQDRRKQLV</sequence>
<evidence type="ECO:0000313" key="2">
    <source>
        <dbReference type="EMBL" id="CAJ1960324.1"/>
    </source>
</evidence>
<keyword evidence="3" id="KW-1185">Reference proteome</keyword>
<dbReference type="Proteomes" id="UP001295423">
    <property type="component" value="Unassembled WGS sequence"/>
</dbReference>
<dbReference type="EMBL" id="CAKOGP040002058">
    <property type="protein sequence ID" value="CAJ1960324.1"/>
    <property type="molecule type" value="Genomic_DNA"/>
</dbReference>
<feature type="compositionally biased region" description="Basic and acidic residues" evidence="1">
    <location>
        <begin position="604"/>
        <end position="613"/>
    </location>
</feature>
<evidence type="ECO:0000313" key="3">
    <source>
        <dbReference type="Proteomes" id="UP001295423"/>
    </source>
</evidence>
<organism evidence="2 3">
    <name type="scientific">Cylindrotheca closterium</name>
    <dbReference type="NCBI Taxonomy" id="2856"/>
    <lineage>
        <taxon>Eukaryota</taxon>
        <taxon>Sar</taxon>
        <taxon>Stramenopiles</taxon>
        <taxon>Ochrophyta</taxon>
        <taxon>Bacillariophyta</taxon>
        <taxon>Bacillariophyceae</taxon>
        <taxon>Bacillariophycidae</taxon>
        <taxon>Bacillariales</taxon>
        <taxon>Bacillariaceae</taxon>
        <taxon>Cylindrotheca</taxon>
    </lineage>
</organism>
<feature type="region of interest" description="Disordered" evidence="1">
    <location>
        <begin position="554"/>
        <end position="613"/>
    </location>
</feature>
<comment type="caution">
    <text evidence="2">The sequence shown here is derived from an EMBL/GenBank/DDBJ whole genome shotgun (WGS) entry which is preliminary data.</text>
</comment>
<feature type="compositionally biased region" description="Polar residues" evidence="1">
    <location>
        <begin position="329"/>
        <end position="339"/>
    </location>
</feature>
<feature type="compositionally biased region" description="Acidic residues" evidence="1">
    <location>
        <begin position="240"/>
        <end position="252"/>
    </location>
</feature>
<feature type="compositionally biased region" description="Basic residues" evidence="1">
    <location>
        <begin position="559"/>
        <end position="568"/>
    </location>
</feature>
<protein>
    <submittedName>
        <fullName evidence="2">Uncharacterized protein</fullName>
    </submittedName>
</protein>
<reference evidence="2" key="1">
    <citation type="submission" date="2023-08" db="EMBL/GenBank/DDBJ databases">
        <authorList>
            <person name="Audoor S."/>
            <person name="Bilcke G."/>
        </authorList>
    </citation>
    <scope>NUCLEOTIDE SEQUENCE</scope>
</reference>